<dbReference type="EMBL" id="WXYO01000007">
    <property type="protein sequence ID" value="NAS13594.1"/>
    <property type="molecule type" value="Genomic_DNA"/>
</dbReference>
<dbReference type="Proteomes" id="UP000475249">
    <property type="component" value="Unassembled WGS sequence"/>
</dbReference>
<evidence type="ECO:0000313" key="4">
    <source>
        <dbReference type="Proteomes" id="UP000475249"/>
    </source>
</evidence>
<keyword evidence="4" id="KW-1185">Reference proteome</keyword>
<name>A0A6L9EFS3_9FLAO</name>
<dbReference type="InterPro" id="IPR051340">
    <property type="entry name" value="Haloalkane_dehalogenase"/>
</dbReference>
<dbReference type="Pfam" id="PF00561">
    <property type="entry name" value="Abhydrolase_1"/>
    <property type="match status" value="1"/>
</dbReference>
<dbReference type="PANTHER" id="PTHR42977">
    <property type="entry name" value="HYDROLASE-RELATED"/>
    <property type="match status" value="1"/>
</dbReference>
<dbReference type="PRINTS" id="PR00412">
    <property type="entry name" value="EPOXHYDRLASE"/>
</dbReference>
<accession>A0A6L9EFS3</accession>
<dbReference type="PANTHER" id="PTHR42977:SF3">
    <property type="entry name" value="AB HYDROLASE-1 DOMAIN-CONTAINING PROTEIN"/>
    <property type="match status" value="1"/>
</dbReference>
<gene>
    <name evidence="3" type="ORF">GTQ38_16395</name>
</gene>
<evidence type="ECO:0000259" key="2">
    <source>
        <dbReference type="Pfam" id="PF00561"/>
    </source>
</evidence>
<evidence type="ECO:0000256" key="1">
    <source>
        <dbReference type="ARBA" id="ARBA00022801"/>
    </source>
</evidence>
<dbReference type="InterPro" id="IPR029058">
    <property type="entry name" value="AB_hydrolase_fold"/>
</dbReference>
<dbReference type="GO" id="GO:0004301">
    <property type="term" value="F:epoxide hydrolase activity"/>
    <property type="evidence" value="ECO:0007669"/>
    <property type="project" value="TreeGrafter"/>
</dbReference>
<feature type="domain" description="AB hydrolase-1" evidence="2">
    <location>
        <begin position="46"/>
        <end position="281"/>
    </location>
</feature>
<reference evidence="3 4" key="1">
    <citation type="submission" date="2020-01" db="EMBL/GenBank/DDBJ databases">
        <title>Bacteria diversity of Porities sp.</title>
        <authorList>
            <person name="Wang G."/>
        </authorList>
    </citation>
    <scope>NUCLEOTIDE SEQUENCE [LARGE SCALE GENOMIC DNA]</scope>
    <source>
        <strain evidence="3 4">R33</strain>
    </source>
</reference>
<organism evidence="3 4">
    <name type="scientific">Poritiphilus flavus</name>
    <dbReference type="NCBI Taxonomy" id="2697053"/>
    <lineage>
        <taxon>Bacteria</taxon>
        <taxon>Pseudomonadati</taxon>
        <taxon>Bacteroidota</taxon>
        <taxon>Flavobacteriia</taxon>
        <taxon>Flavobacteriales</taxon>
        <taxon>Flavobacteriaceae</taxon>
        <taxon>Poritiphilus</taxon>
    </lineage>
</organism>
<dbReference type="InterPro" id="IPR000073">
    <property type="entry name" value="AB_hydrolase_1"/>
</dbReference>
<evidence type="ECO:0000313" key="3">
    <source>
        <dbReference type="EMBL" id="NAS13594.1"/>
    </source>
</evidence>
<dbReference type="AlphaFoldDB" id="A0A6L9EFS3"/>
<comment type="caution">
    <text evidence="3">The sequence shown here is derived from an EMBL/GenBank/DDBJ whole genome shotgun (WGS) entry which is preliminary data.</text>
</comment>
<proteinExistence type="predicted"/>
<protein>
    <submittedName>
        <fullName evidence="3">Alpha/beta fold hydrolase</fullName>
    </submittedName>
</protein>
<dbReference type="Gene3D" id="3.40.50.1820">
    <property type="entry name" value="alpha/beta hydrolase"/>
    <property type="match status" value="1"/>
</dbReference>
<dbReference type="SUPFAM" id="SSF53474">
    <property type="entry name" value="alpha/beta-Hydrolases"/>
    <property type="match status" value="1"/>
</dbReference>
<sequence>MKVIRTPEERFKNLPDYSFASHYMEVEPGLRLHYLDEGNKEDPVALLLHGEPSWSFLYRKMIPILASNGFRVITPDLIGFGKSDKPVDQADFTYQNHMDWLSRFIQELNLQNILLFCQDWGGLLGLRLMIEMSDRFSMTVAANTTLPAGLQPMPESWLKWRDYTQHSQSFNIGKILNIATVTELSEEVMQAYNAPFPSEEYKVGARVFPLIVPIESDDPESIRNREVWEELKKWEKPFLTLFGGEDDIMRGAEKIFQKLVPGAKGQEHAVLHAGHFLQEDKGEELAERIIEFYRSNVGAQ</sequence>
<dbReference type="NCBIfam" id="NF002043">
    <property type="entry name" value="PRK00870.1"/>
    <property type="match status" value="1"/>
</dbReference>
<keyword evidence="1 3" id="KW-0378">Hydrolase</keyword>
<dbReference type="InterPro" id="IPR000639">
    <property type="entry name" value="Epox_hydrolase-like"/>
</dbReference>